<comment type="caution">
    <text evidence="2">The sequence shown here is derived from an EMBL/GenBank/DDBJ whole genome shotgun (WGS) entry which is preliminary data.</text>
</comment>
<gene>
    <name evidence="2" type="ORF">ACFS6H_02655</name>
</gene>
<feature type="signal peptide" evidence="1">
    <location>
        <begin position="1"/>
        <end position="32"/>
    </location>
</feature>
<protein>
    <recommendedName>
        <fullName evidence="4">PsbP C-terminal domain-containing protein</fullName>
    </recommendedName>
</protein>
<reference evidence="3" key="1">
    <citation type="journal article" date="2019" name="Int. J. Syst. Evol. Microbiol.">
        <title>The Global Catalogue of Microorganisms (GCM) 10K type strain sequencing project: providing services to taxonomists for standard genome sequencing and annotation.</title>
        <authorList>
            <consortium name="The Broad Institute Genomics Platform"/>
            <consortium name="The Broad Institute Genome Sequencing Center for Infectious Disease"/>
            <person name="Wu L."/>
            <person name="Ma J."/>
        </authorList>
    </citation>
    <scope>NUCLEOTIDE SEQUENCE [LARGE SCALE GENOMIC DNA]</scope>
    <source>
        <strain evidence="3">KCTC 23299</strain>
    </source>
</reference>
<accession>A0ABW6A3W0</accession>
<proteinExistence type="predicted"/>
<evidence type="ECO:0008006" key="4">
    <source>
        <dbReference type="Google" id="ProtNLM"/>
    </source>
</evidence>
<dbReference type="EMBL" id="JBHUOZ010000001">
    <property type="protein sequence ID" value="MFD2918593.1"/>
    <property type="molecule type" value="Genomic_DNA"/>
</dbReference>
<evidence type="ECO:0000313" key="2">
    <source>
        <dbReference type="EMBL" id="MFD2918593.1"/>
    </source>
</evidence>
<organism evidence="2 3">
    <name type="scientific">Terrimonas rubra</name>
    <dbReference type="NCBI Taxonomy" id="1035890"/>
    <lineage>
        <taxon>Bacteria</taxon>
        <taxon>Pseudomonadati</taxon>
        <taxon>Bacteroidota</taxon>
        <taxon>Chitinophagia</taxon>
        <taxon>Chitinophagales</taxon>
        <taxon>Chitinophagaceae</taxon>
        <taxon>Terrimonas</taxon>
    </lineage>
</organism>
<dbReference type="Proteomes" id="UP001597511">
    <property type="component" value="Unassembled WGS sequence"/>
</dbReference>
<evidence type="ECO:0000256" key="1">
    <source>
        <dbReference type="SAM" id="SignalP"/>
    </source>
</evidence>
<sequence length="188" mass="21509">MNFSAAPSFNRTLPLFVFLCAVFFAPLSKALAQETKTHISSDKIFMITYPVKWKINRMEQAELCINGPGSSLFKPSMIKIEITKLAEGYEKHDIKKLSEVETKMAKSQNTDKVSFTIEESKFEKIKGVEWWIIKGKITQGKEVFLTDSFKAIYKGKVYTVTYLAAEKKFEENRAAARSIFDTFEFLAD</sequence>
<keyword evidence="1" id="KW-0732">Signal</keyword>
<dbReference type="RefSeq" id="WP_386094942.1">
    <property type="nucleotide sequence ID" value="NZ_JBHUOZ010000001.1"/>
</dbReference>
<feature type="chain" id="PRO_5045065223" description="PsbP C-terminal domain-containing protein" evidence="1">
    <location>
        <begin position="33"/>
        <end position="188"/>
    </location>
</feature>
<keyword evidence="3" id="KW-1185">Reference proteome</keyword>
<evidence type="ECO:0000313" key="3">
    <source>
        <dbReference type="Proteomes" id="UP001597511"/>
    </source>
</evidence>
<dbReference type="Gene3D" id="3.40.1000.10">
    <property type="entry name" value="Mog1/PsbP, alpha/beta/alpha sandwich"/>
    <property type="match status" value="1"/>
</dbReference>
<name>A0ABW6A3W0_9BACT</name>